<protein>
    <submittedName>
        <fullName evidence="2">Uncharacterized protein</fullName>
    </submittedName>
</protein>
<keyword evidence="1" id="KW-0812">Transmembrane</keyword>
<name>A0A6L8W5I1_9PROT</name>
<dbReference type="Proteomes" id="UP000476030">
    <property type="component" value="Unassembled WGS sequence"/>
</dbReference>
<comment type="caution">
    <text evidence="2">The sequence shown here is derived from an EMBL/GenBank/DDBJ whole genome shotgun (WGS) entry which is preliminary data.</text>
</comment>
<dbReference type="AlphaFoldDB" id="A0A6L8W5I1"/>
<keyword evidence="1" id="KW-0472">Membrane</keyword>
<accession>A0A6L8W5I1</accession>
<reference evidence="2 3" key="1">
    <citation type="submission" date="2019-12" db="EMBL/GenBank/DDBJ databases">
        <title>Snethiella sp. nov. sp. isolated from sea sand.</title>
        <authorList>
            <person name="Kim J."/>
            <person name="Jeong S.E."/>
            <person name="Jung H.S."/>
            <person name="Jeon C.O."/>
        </authorList>
    </citation>
    <scope>NUCLEOTIDE SEQUENCE [LARGE SCALE GENOMIC DNA]</scope>
    <source>
        <strain evidence="2 3">DP05</strain>
    </source>
</reference>
<evidence type="ECO:0000256" key="1">
    <source>
        <dbReference type="SAM" id="Phobius"/>
    </source>
</evidence>
<keyword evidence="3" id="KW-1185">Reference proteome</keyword>
<sequence>MSYGLGLSEKKQARQRRTRFFKFVLYIALLAGAGVYGYYEGQANAERRIADIEGQVIVLTSENDRLNDQARAALDKQSAALAEARQWRDKFENEIPSGPTREILDLVQTRMKEGLEPERLLSLITLAQNSQNCDAAPETKRFIVNTPIFSSPGNSISLGNGTITVTGNGKSVVNSEGKVEAWYDPEQPVEITFTQLGGQKELLTGVLPLHKSVVFGANEYRFSILAGKQSFATISATRCDFP</sequence>
<gene>
    <name evidence="2" type="ORF">GQE98_04890</name>
</gene>
<keyword evidence="1" id="KW-1133">Transmembrane helix</keyword>
<proteinExistence type="predicted"/>
<organism evidence="2 3">
    <name type="scientific">Sneathiella litorea</name>
    <dbReference type="NCBI Taxonomy" id="2606216"/>
    <lineage>
        <taxon>Bacteria</taxon>
        <taxon>Pseudomonadati</taxon>
        <taxon>Pseudomonadota</taxon>
        <taxon>Alphaproteobacteria</taxon>
        <taxon>Sneathiellales</taxon>
        <taxon>Sneathiellaceae</taxon>
        <taxon>Sneathiella</taxon>
    </lineage>
</organism>
<dbReference type="RefSeq" id="WP_161314511.1">
    <property type="nucleotide sequence ID" value="NZ_WTUW01000001.1"/>
</dbReference>
<evidence type="ECO:0000313" key="2">
    <source>
        <dbReference type="EMBL" id="MZR29969.1"/>
    </source>
</evidence>
<dbReference type="EMBL" id="WTUW01000001">
    <property type="protein sequence ID" value="MZR29969.1"/>
    <property type="molecule type" value="Genomic_DNA"/>
</dbReference>
<evidence type="ECO:0000313" key="3">
    <source>
        <dbReference type="Proteomes" id="UP000476030"/>
    </source>
</evidence>
<feature type="transmembrane region" description="Helical" evidence="1">
    <location>
        <begin position="20"/>
        <end position="39"/>
    </location>
</feature>